<reference evidence="3" key="1">
    <citation type="submission" date="2015-07" db="EMBL/GenBank/DDBJ databases">
        <title>Near-Complete Genome Sequence of the Cellulolytic Bacterium Bacteroides (Pseudobacteroides) cellulosolvens ATCC 35603.</title>
        <authorList>
            <person name="Dassa B."/>
            <person name="Utturkar S.M."/>
            <person name="Klingeman D.M."/>
            <person name="Hurt R.A."/>
            <person name="Keller M."/>
            <person name="Xu J."/>
            <person name="Reddy Y.H.K."/>
            <person name="Borovok I."/>
            <person name="Grinberg I.R."/>
            <person name="Lamed R."/>
            <person name="Zhivin O."/>
            <person name="Bayer E.A."/>
            <person name="Brown S.D."/>
        </authorList>
    </citation>
    <scope>NUCLEOTIDE SEQUENCE [LARGE SCALE GENOMIC DNA]</scope>
    <source>
        <strain evidence="3">DSM 2933</strain>
    </source>
</reference>
<keyword evidence="3" id="KW-1185">Reference proteome</keyword>
<dbReference type="SUPFAM" id="SSF53335">
    <property type="entry name" value="S-adenosyl-L-methionine-dependent methyltransferases"/>
    <property type="match status" value="1"/>
</dbReference>
<name>A0A0L6JS00_9FIRM</name>
<dbReference type="PANTHER" id="PTHR44068">
    <property type="entry name" value="ZGC:194242"/>
    <property type="match status" value="1"/>
</dbReference>
<sequence length="256" mass="30174">MQTNWKVWDSNKEYGDCFYRRAIGELPEMESSKRMAKEIKKVIKPNESILDVGCGAGHYYKSLIREIGHKFCYRGIDSTEYYINLAKKAYKDCDEIEFAVSDIYSLNFQDSLYDIVMCNNVLLHLPSIEKPLNELVRVARKHLFVRLLCGDRAFRIMDINPDKEEYNDDGEPVEFSFLNIYSRRYIDRILGSNKKVVKWSIEKDNEYNKENIVNSSKENSVFFNRTSVMEGWQINGYILMPWVVLKIEVSEYDKKI</sequence>
<dbReference type="Gene3D" id="3.40.50.150">
    <property type="entry name" value="Vaccinia Virus protein VP39"/>
    <property type="match status" value="1"/>
</dbReference>
<dbReference type="eggNOG" id="COG2226">
    <property type="taxonomic scope" value="Bacteria"/>
</dbReference>
<dbReference type="InterPro" id="IPR025714">
    <property type="entry name" value="Methyltranfer_dom"/>
</dbReference>
<proteinExistence type="predicted"/>
<comment type="caution">
    <text evidence="2">The sequence shown here is derived from an EMBL/GenBank/DDBJ whole genome shotgun (WGS) entry which is preliminary data.</text>
</comment>
<dbReference type="Pfam" id="PF13847">
    <property type="entry name" value="Methyltransf_31"/>
    <property type="match status" value="1"/>
</dbReference>
<accession>A0A0L6JS00</accession>
<protein>
    <recommendedName>
        <fullName evidence="1">Methyltransferase domain-containing protein</fullName>
    </recommendedName>
</protein>
<evidence type="ECO:0000313" key="3">
    <source>
        <dbReference type="Proteomes" id="UP000036923"/>
    </source>
</evidence>
<dbReference type="CDD" id="cd02440">
    <property type="entry name" value="AdoMet_MTases"/>
    <property type="match status" value="1"/>
</dbReference>
<dbReference type="EMBL" id="LGTC01000001">
    <property type="protein sequence ID" value="KNY28616.1"/>
    <property type="molecule type" value="Genomic_DNA"/>
</dbReference>
<gene>
    <name evidence="2" type="ORF">Bccel_3890</name>
</gene>
<feature type="domain" description="Methyltransferase" evidence="1">
    <location>
        <begin position="44"/>
        <end position="141"/>
    </location>
</feature>
<organism evidence="2 3">
    <name type="scientific">Pseudobacteroides cellulosolvens ATCC 35603 = DSM 2933</name>
    <dbReference type="NCBI Taxonomy" id="398512"/>
    <lineage>
        <taxon>Bacteria</taxon>
        <taxon>Bacillati</taxon>
        <taxon>Bacillota</taxon>
        <taxon>Clostridia</taxon>
        <taxon>Eubacteriales</taxon>
        <taxon>Oscillospiraceae</taxon>
        <taxon>Pseudobacteroides</taxon>
    </lineage>
</organism>
<dbReference type="InterPro" id="IPR029063">
    <property type="entry name" value="SAM-dependent_MTases_sf"/>
</dbReference>
<dbReference type="PANTHER" id="PTHR44068:SF11">
    <property type="entry name" value="GERANYL DIPHOSPHATE 2-C-METHYLTRANSFERASE"/>
    <property type="match status" value="1"/>
</dbReference>
<evidence type="ECO:0000259" key="1">
    <source>
        <dbReference type="Pfam" id="PF13847"/>
    </source>
</evidence>
<dbReference type="InterPro" id="IPR050447">
    <property type="entry name" value="Erg6_SMT_methyltransf"/>
</dbReference>
<dbReference type="Proteomes" id="UP000036923">
    <property type="component" value="Unassembled WGS sequence"/>
</dbReference>
<dbReference type="RefSeq" id="WP_036936607.1">
    <property type="nucleotide sequence ID" value="NZ_JQKC01000002.1"/>
</dbReference>
<evidence type="ECO:0000313" key="2">
    <source>
        <dbReference type="EMBL" id="KNY28616.1"/>
    </source>
</evidence>
<dbReference type="OrthoDB" id="5522265at2"/>
<dbReference type="AlphaFoldDB" id="A0A0L6JS00"/>
<dbReference type="STRING" id="398512.Bccel_3890"/>